<evidence type="ECO:0000256" key="1">
    <source>
        <dbReference type="SAM" id="MobiDB-lite"/>
    </source>
</evidence>
<gene>
    <name evidence="3" type="ORF">GCM10009784_12760</name>
</gene>
<dbReference type="EMBL" id="BAAAON010000001">
    <property type="protein sequence ID" value="GAA2174440.1"/>
    <property type="molecule type" value="Genomic_DNA"/>
</dbReference>
<feature type="transmembrane region" description="Helical" evidence="2">
    <location>
        <begin position="81"/>
        <end position="101"/>
    </location>
</feature>
<proteinExistence type="predicted"/>
<name>A0ABP5MN05_9MICC</name>
<keyword evidence="4" id="KW-1185">Reference proteome</keyword>
<keyword evidence="2" id="KW-0472">Membrane</keyword>
<dbReference type="RefSeq" id="WP_277358787.1">
    <property type="nucleotide sequence ID" value="NZ_BAAAON010000001.1"/>
</dbReference>
<feature type="transmembrane region" description="Helical" evidence="2">
    <location>
        <begin position="121"/>
        <end position="148"/>
    </location>
</feature>
<evidence type="ECO:0000256" key="2">
    <source>
        <dbReference type="SAM" id="Phobius"/>
    </source>
</evidence>
<evidence type="ECO:0000313" key="4">
    <source>
        <dbReference type="Proteomes" id="UP001500974"/>
    </source>
</evidence>
<feature type="compositionally biased region" description="Polar residues" evidence="1">
    <location>
        <begin position="1"/>
        <end position="16"/>
    </location>
</feature>
<dbReference type="Proteomes" id="UP001500974">
    <property type="component" value="Unassembled WGS sequence"/>
</dbReference>
<reference evidence="4" key="1">
    <citation type="journal article" date="2019" name="Int. J. Syst. Evol. Microbiol.">
        <title>The Global Catalogue of Microorganisms (GCM) 10K type strain sequencing project: providing services to taxonomists for standard genome sequencing and annotation.</title>
        <authorList>
            <consortium name="The Broad Institute Genomics Platform"/>
            <consortium name="The Broad Institute Genome Sequencing Center for Infectious Disease"/>
            <person name="Wu L."/>
            <person name="Ma J."/>
        </authorList>
    </citation>
    <scope>NUCLEOTIDE SEQUENCE [LARGE SCALE GENOMIC DNA]</scope>
    <source>
        <strain evidence="4">JCM 14917</strain>
    </source>
</reference>
<organism evidence="3 4">
    <name type="scientific">Arthrobacter parietis</name>
    <dbReference type="NCBI Taxonomy" id="271434"/>
    <lineage>
        <taxon>Bacteria</taxon>
        <taxon>Bacillati</taxon>
        <taxon>Actinomycetota</taxon>
        <taxon>Actinomycetes</taxon>
        <taxon>Micrococcales</taxon>
        <taxon>Micrococcaceae</taxon>
        <taxon>Arthrobacter</taxon>
    </lineage>
</organism>
<keyword evidence="2" id="KW-1133">Transmembrane helix</keyword>
<comment type="caution">
    <text evidence="3">The sequence shown here is derived from an EMBL/GenBank/DDBJ whole genome shotgun (WGS) entry which is preliminary data.</text>
</comment>
<sequence length="160" mass="17112">MGENTPNIDNRYSSIYQRGGGSSTTQGDRWPAPKEPPQQRRAVSEAHTATSPEQPANVVEVMPAGAVLPDPGPAHPRFNPFVLVLWLLGAAMLALGLWAVFAPLQVDQTAVSGPFPQWIFIISQSAGGIIVSASILLTAAGALSAVFWDRRRRLTSNQQG</sequence>
<accession>A0ABP5MN05</accession>
<keyword evidence="2" id="KW-0812">Transmembrane</keyword>
<feature type="region of interest" description="Disordered" evidence="1">
    <location>
        <begin position="1"/>
        <end position="53"/>
    </location>
</feature>
<protein>
    <submittedName>
        <fullName evidence="3">Uncharacterized protein</fullName>
    </submittedName>
</protein>
<evidence type="ECO:0000313" key="3">
    <source>
        <dbReference type="EMBL" id="GAA2174440.1"/>
    </source>
</evidence>